<dbReference type="Proteomes" id="UP000664265">
    <property type="component" value="Unassembled WGS sequence"/>
</dbReference>
<comment type="caution">
    <text evidence="1">The sequence shown here is derived from an EMBL/GenBank/DDBJ whole genome shotgun (WGS) entry which is preliminary data.</text>
</comment>
<name>A0ABS3M6K0_9BACT</name>
<proteinExistence type="predicted"/>
<sequence>MTKAKLRKKLDSLPKENVINIIMSLYDASKEAKMYLDFYTTPNSAEEVKRFKKIIRKEFFPERGFSEKPSFATCRKAISDFKKMKPQPFYLADLMIYYIENGCEYTMTFGDMWEQYYITLETNFEKAMKYITEYGLLADFKERVEQMLNATDCGWGFSDTLWDIYGEYSR</sequence>
<dbReference type="RefSeq" id="WP_107581333.1">
    <property type="nucleotide sequence ID" value="NZ_JAERMS010000025.1"/>
</dbReference>
<dbReference type="EMBL" id="JAERMS010000025">
    <property type="protein sequence ID" value="MBO1363764.1"/>
    <property type="molecule type" value="Genomic_DNA"/>
</dbReference>
<dbReference type="InterPro" id="IPR046153">
    <property type="entry name" value="DUF6155"/>
</dbReference>
<organism evidence="1 2">
    <name type="scientific">Prevotella illustrans</name>
    <dbReference type="NCBI Taxonomy" id="2800387"/>
    <lineage>
        <taxon>Bacteria</taxon>
        <taxon>Pseudomonadati</taxon>
        <taxon>Bacteroidota</taxon>
        <taxon>Bacteroidia</taxon>
        <taxon>Bacteroidales</taxon>
        <taxon>Prevotellaceae</taxon>
        <taxon>Prevotella</taxon>
    </lineage>
</organism>
<protein>
    <submittedName>
        <fullName evidence="1">Uncharacterized protein</fullName>
    </submittedName>
</protein>
<accession>A0ABS3M6K0</accession>
<evidence type="ECO:0000313" key="1">
    <source>
        <dbReference type="EMBL" id="MBO1363764.1"/>
    </source>
</evidence>
<evidence type="ECO:0000313" key="2">
    <source>
        <dbReference type="Proteomes" id="UP000664265"/>
    </source>
</evidence>
<reference evidence="1 2" key="1">
    <citation type="submission" date="2021-01" db="EMBL/GenBank/DDBJ databases">
        <title>Prevotella A2931 sp. nov.</title>
        <authorList>
            <person name="Buhl M."/>
            <person name="Oberhettinger P."/>
        </authorList>
    </citation>
    <scope>NUCLEOTIDE SEQUENCE [LARGE SCALE GENOMIC DNA]</scope>
    <source>
        <strain evidence="1 2">A2931</strain>
    </source>
</reference>
<keyword evidence="2" id="KW-1185">Reference proteome</keyword>
<dbReference type="Pfam" id="PF19652">
    <property type="entry name" value="DUF6155"/>
    <property type="match status" value="1"/>
</dbReference>
<gene>
    <name evidence="1" type="ORF">JHU38_08285</name>
</gene>